<dbReference type="Proteomes" id="UP000683000">
    <property type="component" value="Unassembled WGS sequence"/>
</dbReference>
<feature type="compositionally biased region" description="Low complexity" evidence="1">
    <location>
        <begin position="1"/>
        <end position="10"/>
    </location>
</feature>
<name>A0A8I2YCR8_9AGAM</name>
<feature type="region of interest" description="Disordered" evidence="1">
    <location>
        <begin position="1"/>
        <end position="123"/>
    </location>
</feature>
<reference evidence="2" key="1">
    <citation type="submission" date="2021-03" db="EMBL/GenBank/DDBJ databases">
        <title>Evolutionary innovations through gain and loss of genes in the ectomycorrhizal Boletales.</title>
        <authorList>
            <person name="Wu G."/>
            <person name="Miyauchi S."/>
            <person name="Morin E."/>
            <person name="Yang Z.-L."/>
            <person name="Xu J."/>
            <person name="Martin F.M."/>
        </authorList>
    </citation>
    <scope>NUCLEOTIDE SEQUENCE</scope>
    <source>
        <strain evidence="2">BR01</strain>
    </source>
</reference>
<proteinExistence type="predicted"/>
<evidence type="ECO:0000256" key="1">
    <source>
        <dbReference type="SAM" id="MobiDB-lite"/>
    </source>
</evidence>
<keyword evidence="3" id="KW-1185">Reference proteome</keyword>
<feature type="compositionally biased region" description="Basic and acidic residues" evidence="1">
    <location>
        <begin position="51"/>
        <end position="66"/>
    </location>
</feature>
<evidence type="ECO:0000313" key="3">
    <source>
        <dbReference type="Proteomes" id="UP000683000"/>
    </source>
</evidence>
<gene>
    <name evidence="2" type="ORF">JVT61DRAFT_14257</name>
</gene>
<dbReference type="EMBL" id="JAGFBS010000075">
    <property type="protein sequence ID" value="KAG6369555.1"/>
    <property type="molecule type" value="Genomic_DNA"/>
</dbReference>
<protein>
    <submittedName>
        <fullName evidence="2">Uncharacterized protein</fullName>
    </submittedName>
</protein>
<comment type="caution">
    <text evidence="2">The sequence shown here is derived from an EMBL/GenBank/DDBJ whole genome shotgun (WGS) entry which is preliminary data.</text>
</comment>
<accession>A0A8I2YCR8</accession>
<feature type="compositionally biased region" description="Polar residues" evidence="1">
    <location>
        <begin position="67"/>
        <end position="82"/>
    </location>
</feature>
<sequence>MDVDTTDGSQDAGGDGADNDDVHKDASGNCDREPDAGDGHSTPSAAMSVAVDHEAIPPMDVVKESESMAQPTDTPTDSSLELDSTPPPNQLMLGTKRRQREDEDEDENGVGMPVRKRSAMPAAQGSQNIIAFDASLALLSEYTD</sequence>
<evidence type="ECO:0000313" key="2">
    <source>
        <dbReference type="EMBL" id="KAG6369555.1"/>
    </source>
</evidence>
<dbReference type="AlphaFoldDB" id="A0A8I2YCR8"/>
<feature type="compositionally biased region" description="Basic and acidic residues" evidence="1">
    <location>
        <begin position="20"/>
        <end position="38"/>
    </location>
</feature>
<organism evidence="2 3">
    <name type="scientific">Boletus reticuloceps</name>
    <dbReference type="NCBI Taxonomy" id="495285"/>
    <lineage>
        <taxon>Eukaryota</taxon>
        <taxon>Fungi</taxon>
        <taxon>Dikarya</taxon>
        <taxon>Basidiomycota</taxon>
        <taxon>Agaricomycotina</taxon>
        <taxon>Agaricomycetes</taxon>
        <taxon>Agaricomycetidae</taxon>
        <taxon>Boletales</taxon>
        <taxon>Boletineae</taxon>
        <taxon>Boletaceae</taxon>
        <taxon>Boletoideae</taxon>
        <taxon>Boletus</taxon>
    </lineage>
</organism>